<name>A0A1S2VR10_9BACT</name>
<comment type="caution">
    <text evidence="2">The sequence shown here is derived from an EMBL/GenBank/DDBJ whole genome shotgun (WGS) entry which is preliminary data.</text>
</comment>
<proteinExistence type="predicted"/>
<evidence type="ECO:0008006" key="4">
    <source>
        <dbReference type="Google" id="ProtNLM"/>
    </source>
</evidence>
<dbReference type="EMBL" id="MORL01000001">
    <property type="protein sequence ID" value="OIN61223.1"/>
    <property type="molecule type" value="Genomic_DNA"/>
</dbReference>
<accession>A0A1S2VR10</accession>
<feature type="region of interest" description="Disordered" evidence="1">
    <location>
        <begin position="52"/>
        <end position="84"/>
    </location>
</feature>
<evidence type="ECO:0000256" key="1">
    <source>
        <dbReference type="SAM" id="MobiDB-lite"/>
    </source>
</evidence>
<protein>
    <recommendedName>
        <fullName evidence="4">DUF2493 domain-containing protein</fullName>
    </recommendedName>
</protein>
<organism evidence="2 3">
    <name type="scientific">Arsenicibacter rosenii</name>
    <dbReference type="NCBI Taxonomy" id="1750698"/>
    <lineage>
        <taxon>Bacteria</taxon>
        <taxon>Pseudomonadati</taxon>
        <taxon>Bacteroidota</taxon>
        <taxon>Cytophagia</taxon>
        <taxon>Cytophagales</taxon>
        <taxon>Spirosomataceae</taxon>
        <taxon>Arsenicibacter</taxon>
    </lineage>
</organism>
<dbReference type="Proteomes" id="UP000181790">
    <property type="component" value="Unassembled WGS sequence"/>
</dbReference>
<reference evidence="2 3" key="1">
    <citation type="submission" date="2016-10" db="EMBL/GenBank/DDBJ databases">
        <title>Arsenicibacter rosenii gen. nov., sp. nov., an efficient arsenic-methylating bacterium isolated from an arsenic-contaminated paddy soil.</title>
        <authorList>
            <person name="Huang K."/>
        </authorList>
    </citation>
    <scope>NUCLEOTIDE SEQUENCE [LARGE SCALE GENOMIC DNA]</scope>
    <source>
        <strain evidence="2 3">SM-1</strain>
    </source>
</reference>
<evidence type="ECO:0000313" key="3">
    <source>
        <dbReference type="Proteomes" id="UP000181790"/>
    </source>
</evidence>
<evidence type="ECO:0000313" key="2">
    <source>
        <dbReference type="EMBL" id="OIN61223.1"/>
    </source>
</evidence>
<sequence length="130" mass="14353">MQIFICIFTIETDKNTMKTALLASRHLTKPEHYEKIKVALQELGTTHVLHGAEGAGKEHAQTWAKETGNAETGYAPDWSTHGRAAGPIRGKKLIADADNCLALWDGKSPGTRHELAEARRQGKRVKLLLE</sequence>
<keyword evidence="3" id="KW-1185">Reference proteome</keyword>
<gene>
    <name evidence="2" type="ORF">BLX24_03945</name>
</gene>
<dbReference type="AlphaFoldDB" id="A0A1S2VR10"/>